<organism evidence="1 2">
    <name type="scientific">Thalassiosira oceanica</name>
    <name type="common">Marine diatom</name>
    <dbReference type="NCBI Taxonomy" id="159749"/>
    <lineage>
        <taxon>Eukaryota</taxon>
        <taxon>Sar</taxon>
        <taxon>Stramenopiles</taxon>
        <taxon>Ochrophyta</taxon>
        <taxon>Bacillariophyta</taxon>
        <taxon>Coscinodiscophyceae</taxon>
        <taxon>Thalassiosirophycidae</taxon>
        <taxon>Thalassiosirales</taxon>
        <taxon>Thalassiosiraceae</taxon>
        <taxon>Thalassiosira</taxon>
    </lineage>
</organism>
<name>K0SFM5_THAOC</name>
<gene>
    <name evidence="1" type="ORF">THAOC_20055</name>
</gene>
<evidence type="ECO:0000313" key="2">
    <source>
        <dbReference type="Proteomes" id="UP000266841"/>
    </source>
</evidence>
<evidence type="ECO:0000313" key="1">
    <source>
        <dbReference type="EMBL" id="EJK59686.1"/>
    </source>
</evidence>
<proteinExistence type="predicted"/>
<dbReference type="EMBL" id="AGNL01022535">
    <property type="protein sequence ID" value="EJK59686.1"/>
    <property type="molecule type" value="Genomic_DNA"/>
</dbReference>
<sequence>MDLPPSCPGGPLRVLSPLPDALVWQWFERSNSSKGHCSRAVYRTQQLYSFSLEAGQVELNAREVKRFEVEYGEDWDGTMIEYDSDFVDLPKYVAVAFGWGNLRAVLQWLSKGNLKERVTAKWEEGGNLGLLYIYCSYEQTSRPYELSAAQWGRHEYPYDRR</sequence>
<reference evidence="1 2" key="1">
    <citation type="journal article" date="2012" name="Genome Biol.">
        <title>Genome and low-iron response of an oceanic diatom adapted to chronic iron limitation.</title>
        <authorList>
            <person name="Lommer M."/>
            <person name="Specht M."/>
            <person name="Roy A.S."/>
            <person name="Kraemer L."/>
            <person name="Andreson R."/>
            <person name="Gutowska M.A."/>
            <person name="Wolf J."/>
            <person name="Bergner S.V."/>
            <person name="Schilhabel M.B."/>
            <person name="Klostermeier U.C."/>
            <person name="Beiko R.G."/>
            <person name="Rosenstiel P."/>
            <person name="Hippler M."/>
            <person name="Laroche J."/>
        </authorList>
    </citation>
    <scope>NUCLEOTIDE SEQUENCE [LARGE SCALE GENOMIC DNA]</scope>
    <source>
        <strain evidence="1 2">CCMP1005</strain>
    </source>
</reference>
<comment type="caution">
    <text evidence="1">The sequence shown here is derived from an EMBL/GenBank/DDBJ whole genome shotgun (WGS) entry which is preliminary data.</text>
</comment>
<dbReference type="Proteomes" id="UP000266841">
    <property type="component" value="Unassembled WGS sequence"/>
</dbReference>
<accession>K0SFM5</accession>
<keyword evidence="2" id="KW-1185">Reference proteome</keyword>
<dbReference type="AlphaFoldDB" id="K0SFM5"/>
<protein>
    <submittedName>
        <fullName evidence="1">Uncharacterized protein</fullName>
    </submittedName>
</protein>